<feature type="compositionally biased region" description="Low complexity" evidence="7">
    <location>
        <begin position="1047"/>
        <end position="1056"/>
    </location>
</feature>
<evidence type="ECO:0000259" key="11">
    <source>
        <dbReference type="Pfam" id="PF24601"/>
    </source>
</evidence>
<dbReference type="GeneTree" id="ENSGT00390000016421"/>
<dbReference type="InterPro" id="IPR056457">
    <property type="entry name" value="DOP1_C"/>
</dbReference>
<evidence type="ECO:0000256" key="4">
    <source>
        <dbReference type="ARBA" id="ARBA00023034"/>
    </source>
</evidence>
<reference evidence="12" key="1">
    <citation type="submission" date="2025-08" db="UniProtKB">
        <authorList>
            <consortium name="Ensembl"/>
        </authorList>
    </citation>
    <scope>IDENTIFICATION</scope>
</reference>
<feature type="domain" description="DOP1-like middle TPR" evidence="9">
    <location>
        <begin position="317"/>
        <end position="525"/>
    </location>
</feature>
<evidence type="ECO:0000256" key="2">
    <source>
        <dbReference type="ARBA" id="ARBA00022448"/>
    </source>
</evidence>
<evidence type="ECO:0000256" key="1">
    <source>
        <dbReference type="ARBA" id="ARBA00004395"/>
    </source>
</evidence>
<dbReference type="Ensembl" id="ENSDLAT00005014602.2">
    <property type="protein sequence ID" value="ENSDLAP00005013375.2"/>
    <property type="gene ID" value="ENSDLAG00005006628.2"/>
</dbReference>
<dbReference type="Pfam" id="PF24597">
    <property type="entry name" value="TPR_DOP1_M"/>
    <property type="match status" value="1"/>
</dbReference>
<evidence type="ECO:0000259" key="8">
    <source>
        <dbReference type="Pfam" id="PF04118"/>
    </source>
</evidence>
<comment type="similarity">
    <text evidence="6">Belongs to the DOP1 family.</text>
</comment>
<feature type="compositionally biased region" description="Polar residues" evidence="7">
    <location>
        <begin position="619"/>
        <end position="628"/>
    </location>
</feature>
<dbReference type="InterPro" id="IPR056458">
    <property type="entry name" value="TPR_DOP1_M"/>
</dbReference>
<keyword evidence="2" id="KW-0813">Transport</keyword>
<reference evidence="12" key="2">
    <citation type="submission" date="2025-09" db="UniProtKB">
        <authorList>
            <consortium name="Ensembl"/>
        </authorList>
    </citation>
    <scope>IDENTIFICATION</scope>
</reference>
<evidence type="ECO:0000313" key="12">
    <source>
        <dbReference type="Ensembl" id="ENSDLAP00005013375.2"/>
    </source>
</evidence>
<feature type="domain" description="DOP1-like C-terminal" evidence="10">
    <location>
        <begin position="1600"/>
        <end position="1996"/>
    </location>
</feature>
<dbReference type="Pfam" id="PF24601">
    <property type="entry name" value="TPR_DOP1"/>
    <property type="match status" value="1"/>
</dbReference>
<organism evidence="12 13">
    <name type="scientific">Dicentrarchus labrax</name>
    <name type="common">European seabass</name>
    <name type="synonym">Morone labrax</name>
    <dbReference type="NCBI Taxonomy" id="13489"/>
    <lineage>
        <taxon>Eukaryota</taxon>
        <taxon>Metazoa</taxon>
        <taxon>Chordata</taxon>
        <taxon>Craniata</taxon>
        <taxon>Vertebrata</taxon>
        <taxon>Euteleostomi</taxon>
        <taxon>Actinopterygii</taxon>
        <taxon>Neopterygii</taxon>
        <taxon>Teleostei</taxon>
        <taxon>Neoteleostei</taxon>
        <taxon>Acanthomorphata</taxon>
        <taxon>Eupercaria</taxon>
        <taxon>Moronidae</taxon>
        <taxon>Dicentrarchus</taxon>
    </lineage>
</organism>
<dbReference type="GO" id="GO:0006895">
    <property type="term" value="P:Golgi to endosome transport"/>
    <property type="evidence" value="ECO:0007669"/>
    <property type="project" value="InterPro"/>
</dbReference>
<keyword evidence="13" id="KW-1185">Reference proteome</keyword>
<feature type="compositionally biased region" description="Basic and acidic residues" evidence="7">
    <location>
        <begin position="554"/>
        <end position="564"/>
    </location>
</feature>
<dbReference type="GO" id="GO:0005768">
    <property type="term" value="C:endosome"/>
    <property type="evidence" value="ECO:0007669"/>
    <property type="project" value="TreeGrafter"/>
</dbReference>
<feature type="region of interest" description="Disordered" evidence="7">
    <location>
        <begin position="1038"/>
        <end position="1082"/>
    </location>
</feature>
<dbReference type="GO" id="GO:0005829">
    <property type="term" value="C:cytosol"/>
    <property type="evidence" value="ECO:0007669"/>
    <property type="project" value="GOC"/>
</dbReference>
<protein>
    <submittedName>
        <fullName evidence="12">DOP1 leucine zipper like protein A</fullName>
    </submittedName>
</protein>
<feature type="domain" description="DOP1-like TPR" evidence="11">
    <location>
        <begin position="1160"/>
        <end position="1519"/>
    </location>
</feature>
<dbReference type="Pfam" id="PF24598">
    <property type="entry name" value="DOP1_C"/>
    <property type="match status" value="1"/>
</dbReference>
<dbReference type="InterPro" id="IPR007249">
    <property type="entry name" value="DOP1_N"/>
</dbReference>
<evidence type="ECO:0000256" key="3">
    <source>
        <dbReference type="ARBA" id="ARBA00022927"/>
    </source>
</evidence>
<feature type="region of interest" description="Disordered" evidence="7">
    <location>
        <begin position="608"/>
        <end position="667"/>
    </location>
</feature>
<comment type="subcellular location">
    <subcellularLocation>
        <location evidence="1">Golgi apparatus membrane</location>
        <topology evidence="1">Peripheral membrane protein</topology>
    </subcellularLocation>
</comment>
<keyword evidence="4" id="KW-0333">Golgi apparatus</keyword>
<dbReference type="Pfam" id="PF04118">
    <property type="entry name" value="Dopey_N"/>
    <property type="match status" value="1"/>
</dbReference>
<name>A0A8C4E500_DICLA</name>
<evidence type="ECO:0000259" key="10">
    <source>
        <dbReference type="Pfam" id="PF24598"/>
    </source>
</evidence>
<dbReference type="GO" id="GO:0000139">
    <property type="term" value="C:Golgi membrane"/>
    <property type="evidence" value="ECO:0007669"/>
    <property type="project" value="UniProtKB-SubCell"/>
</dbReference>
<accession>A0A8C4E500</accession>
<dbReference type="Proteomes" id="UP000694389">
    <property type="component" value="Unassembled WGS sequence"/>
</dbReference>
<sequence length="2016" mass="225270">MNAEEVELLSDSKYRNYVAAVDKALKNFEYSSEWADLISALGKLNKVLQNNAKYQVVPKKLTIGKRLAQCLHPALPSGVHRKALETYEIIFKIIGPKRLAKDLFLYSSGLFPLLSNAAMSVKPVLLGLYETYYLPLGKTLKPGLQGLLTGVLPGLEEGSEYYDRTNTLLEKVAAAVEQSAFYSALWGSILTSPAVRLPGVTFVLLHLNRKLSMEDQLYVMGSDIELMAVSTSVQDSSVLVQRSTLDLILFCFPFHMSQATRPDMIRILSAALHVVLRRDMSLNRRLYAWLLGFDNNGVIIGPRSTRQSNPEEHASHYFNTFSKDMLVQAMVGILQGKARGGEEESILMHDLKPFRILISLLDKPELAILEDVLIEVFRTLHTQCRTELDLQNQSPFSKDHTHLSSKLRENKKTAELIKTANLLFNSFEPYYMWDYIARWFEDSMRAPRHAGSLDTPELSLVEFCQLVDFLLDIVSLETYIEIQTEHLPQLLLRMVAALTSHLQSLGLGELTHCLRLCSKILSKVQPPLVSPLALPSGPRAQGLANSTGNPSNSARDKSRDKEDKQVMHWSTDTFSFPLFPITFCLTSFITYSSLSSCKALHTTLELPGNGEVFEDGENPPSSRSSESGFTDFVQYQGDGPEETERTPHPHPALKTGRRSSGPSQTKPLDKPVMQCCLEHFQQFLSRLITLYITPGQVDKAKGERDEVSQSGLLVSEGSRHSDHVESCLESAFIQRECVAAFTAACQLFLECSSFPVYIAEGNLKSSPTQEDEQVRLPVWLQTLMDACCLASDFSLQGVAISLLMDLVGLTQSVAMVTAESVASGGSSESSQPMSPSQGRVAVVIRPPLTQGILKYIADKTDFFKRVALILWNQLSEGTPQHHQRSVELFYQLHNLVPSSSICEDVISQQLMHRDKRIRLEAHVKFSVLWHLTRDLNMTKSSPFNRTFDRSLFIMLDSLSYWDPCTSAVGRAWLNQVLQRHDIARVLEPLLLLLLHPKTHRVSIQRVQPFCLTVNPLSDSLSLLSLSSENLQLACEYHPADQQGEPQSSESSGSHSSTVENNSFEEPEGVGSTVNGSEQQPGFLDEMSEDSIEEAVSSVIKELIDRVLSLVDEESFEVPAPPENWPQTDTDSTSSDTSTGLRLDSGPPLISNHQTLPEMLHVLLYLQLYDSSRALHALSAIAAMLRAAPSGFVSAISTTSINNTYTPQLSLLQNLLARHRVSVMGKDFYCPIPQDSHSHSFRSAMYLEIIISLCLYFLRSYYSSHVATGPQDLAGNRAMQLTSVEVLTLLFSELAKVTGGSAKGFASFISDVLSKCKVQKVVLHCLLSSIFSAQKWHEQRVAGVNVATVEEGLSEDSVINLSEDQIDSCSAVQSQLLRLLQSLVVLEHRVLILGGEVEHVNPQQPMTSLQYLHGQPITAQGMFLCAVIRALHQHHTCKMHPQWIGLITATLPYMGRVLRRVVASVTLQLCRNLDNLLQQYRYETGITDTRPLWMALCIPPDLILTVLEGVTAIIHYCLLDPTSQYHQVRAPGPNGLLQIANVSVNVIPLASEEQLLLVELVRSVSAMRTETVMQTVKEVLKQPPAIAKDKHLSLEVCMLQFFYAYVQRIPVSSLVDSWPSLLALLKDSVPLGLPAPGQFLILGVLNEFILKNPNLENKKDQRELQDVTHKVVEAIGTIAGSSLEQTTWLRRNLEVKASPQIVVDGTNLESDVEDLMLTVMEASSFTPSVYSVHALTLLAEVLAHLLDMVFYSDEKERVIPLLVNIMHYVVPYLRNHSAHNAPSYRACIQLLSSLSGYQYTRRAWKKEAFDLFMDHTFFQMDSSCVSHWRAIIDHLMTHDKTTFRDLMIAQSSSLSLFTNRDAELEQRAMLLKRLAFTIYSSEVDQYQKYLPDIQERLVESLRLPQVPILHAQVFLFFRVLLLRMSPQHLTSLWPTMITELMNPLLSISRTSGPSVAGLETTYSGGNGFSTSYNSQRWLNLYLSACKLLDLALALPPESLPQFQMSVQTSLSHNRLCT</sequence>
<evidence type="ECO:0000259" key="9">
    <source>
        <dbReference type="Pfam" id="PF24597"/>
    </source>
</evidence>
<keyword evidence="5" id="KW-0472">Membrane</keyword>
<dbReference type="GO" id="GO:0015031">
    <property type="term" value="P:protein transport"/>
    <property type="evidence" value="ECO:0007669"/>
    <property type="project" value="UniProtKB-KW"/>
</dbReference>
<proteinExistence type="inferred from homology"/>
<feature type="region of interest" description="Disordered" evidence="7">
    <location>
        <begin position="539"/>
        <end position="564"/>
    </location>
</feature>
<evidence type="ECO:0000313" key="13">
    <source>
        <dbReference type="Proteomes" id="UP000694389"/>
    </source>
</evidence>
<gene>
    <name evidence="12" type="primary">dop1a</name>
</gene>
<dbReference type="GO" id="GO:0005802">
    <property type="term" value="C:trans-Golgi network"/>
    <property type="evidence" value="ECO:0007669"/>
    <property type="project" value="TreeGrafter"/>
</dbReference>
<feature type="region of interest" description="Disordered" evidence="7">
    <location>
        <begin position="1116"/>
        <end position="1140"/>
    </location>
</feature>
<dbReference type="PANTHER" id="PTHR14042:SF22">
    <property type="entry name" value="PROTEIN DOPEY-1"/>
    <property type="match status" value="1"/>
</dbReference>
<evidence type="ECO:0000256" key="6">
    <source>
        <dbReference type="ARBA" id="ARBA00046326"/>
    </source>
</evidence>
<keyword evidence="3" id="KW-0653">Protein transport</keyword>
<feature type="compositionally biased region" description="Low complexity" evidence="7">
    <location>
        <begin position="1127"/>
        <end position="1138"/>
    </location>
</feature>
<evidence type="ECO:0000256" key="7">
    <source>
        <dbReference type="SAM" id="MobiDB-lite"/>
    </source>
</evidence>
<dbReference type="InterPro" id="IPR040314">
    <property type="entry name" value="DOP1"/>
</dbReference>
<feature type="domain" description="DOP1 N-terminal" evidence="8">
    <location>
        <begin position="11"/>
        <end position="293"/>
    </location>
</feature>
<dbReference type="PANTHER" id="PTHR14042">
    <property type="entry name" value="DOPEY-RELATED"/>
    <property type="match status" value="1"/>
</dbReference>
<dbReference type="InterPro" id="IPR056459">
    <property type="entry name" value="TPR_DOP1"/>
</dbReference>
<evidence type="ECO:0000256" key="5">
    <source>
        <dbReference type="ARBA" id="ARBA00023136"/>
    </source>
</evidence>
<feature type="compositionally biased region" description="Polar residues" evidence="7">
    <location>
        <begin position="543"/>
        <end position="553"/>
    </location>
</feature>